<gene>
    <name evidence="2" type="ORF">CLV63_11337</name>
</gene>
<keyword evidence="1" id="KW-0812">Transmembrane</keyword>
<dbReference type="Proteomes" id="UP000240542">
    <property type="component" value="Unassembled WGS sequence"/>
</dbReference>
<proteinExistence type="predicted"/>
<dbReference type="EMBL" id="PYGA01000013">
    <property type="protein sequence ID" value="PSK95874.1"/>
    <property type="molecule type" value="Genomic_DNA"/>
</dbReference>
<evidence type="ECO:0000256" key="1">
    <source>
        <dbReference type="SAM" id="Phobius"/>
    </source>
</evidence>
<accession>A0A2P8DF85</accession>
<keyword evidence="3" id="KW-1185">Reference proteome</keyword>
<keyword evidence="1" id="KW-1133">Transmembrane helix</keyword>
<feature type="transmembrane region" description="Helical" evidence="1">
    <location>
        <begin position="20"/>
        <end position="41"/>
    </location>
</feature>
<comment type="caution">
    <text evidence="2">The sequence shown here is derived from an EMBL/GenBank/DDBJ whole genome shotgun (WGS) entry which is preliminary data.</text>
</comment>
<evidence type="ECO:0000313" key="2">
    <source>
        <dbReference type="EMBL" id="PSK95874.1"/>
    </source>
</evidence>
<sequence>MILRQCRAAGVAMAEEDALLLEMTLMGILFTALTVSPGIGVESHVRTAVRRTLSAH</sequence>
<evidence type="ECO:0000313" key="3">
    <source>
        <dbReference type="Proteomes" id="UP000240542"/>
    </source>
</evidence>
<organism evidence="2 3">
    <name type="scientific">Murinocardiopsis flavida</name>
    <dbReference type="NCBI Taxonomy" id="645275"/>
    <lineage>
        <taxon>Bacteria</taxon>
        <taxon>Bacillati</taxon>
        <taxon>Actinomycetota</taxon>
        <taxon>Actinomycetes</taxon>
        <taxon>Streptosporangiales</taxon>
        <taxon>Nocardiopsidaceae</taxon>
        <taxon>Murinocardiopsis</taxon>
    </lineage>
</organism>
<protein>
    <recommendedName>
        <fullName evidence="4">TetR family transcriptional regulator</fullName>
    </recommendedName>
</protein>
<name>A0A2P8DF85_9ACTN</name>
<evidence type="ECO:0008006" key="4">
    <source>
        <dbReference type="Google" id="ProtNLM"/>
    </source>
</evidence>
<keyword evidence="1" id="KW-0472">Membrane</keyword>
<dbReference type="RefSeq" id="WP_170134259.1">
    <property type="nucleotide sequence ID" value="NZ_PYGA01000013.1"/>
</dbReference>
<reference evidence="2 3" key="1">
    <citation type="submission" date="2018-03" db="EMBL/GenBank/DDBJ databases">
        <title>Genomic Encyclopedia of Archaeal and Bacterial Type Strains, Phase II (KMG-II): from individual species to whole genera.</title>
        <authorList>
            <person name="Goeker M."/>
        </authorList>
    </citation>
    <scope>NUCLEOTIDE SEQUENCE [LARGE SCALE GENOMIC DNA]</scope>
    <source>
        <strain evidence="2 3">DSM 45312</strain>
    </source>
</reference>
<dbReference type="AlphaFoldDB" id="A0A2P8DF85"/>